<dbReference type="EMBL" id="AOIE01000119">
    <property type="protein sequence ID" value="ELY69593.1"/>
    <property type="molecule type" value="Genomic_DNA"/>
</dbReference>
<evidence type="ECO:0000313" key="3">
    <source>
        <dbReference type="Proteomes" id="UP000011593"/>
    </source>
</evidence>
<dbReference type="PATRIC" id="fig|797303.5.peg.3991"/>
<gene>
    <name evidence="2" type="ORF">C488_20067</name>
</gene>
<dbReference type="Pfam" id="PF13610">
    <property type="entry name" value="DDE_Tnp_IS240"/>
    <property type="match status" value="1"/>
</dbReference>
<name>L9Y9L8_NATP1</name>
<dbReference type="InterPro" id="IPR032874">
    <property type="entry name" value="DDE_dom"/>
</dbReference>
<dbReference type="SUPFAM" id="SSF53098">
    <property type="entry name" value="Ribonuclease H-like"/>
    <property type="match status" value="1"/>
</dbReference>
<dbReference type="Proteomes" id="UP000011593">
    <property type="component" value="Unassembled WGS sequence"/>
</dbReference>
<reference evidence="2 3" key="1">
    <citation type="journal article" date="2014" name="PLoS Genet.">
        <title>Phylogenetically driven sequencing of extremely halophilic archaea reveals strategies for static and dynamic osmo-response.</title>
        <authorList>
            <person name="Becker E.A."/>
            <person name="Seitzer P.M."/>
            <person name="Tritt A."/>
            <person name="Larsen D."/>
            <person name="Krusor M."/>
            <person name="Yao A.I."/>
            <person name="Wu D."/>
            <person name="Madern D."/>
            <person name="Eisen J.A."/>
            <person name="Darling A.E."/>
            <person name="Facciotti M.T."/>
        </authorList>
    </citation>
    <scope>NUCLEOTIDE SEQUENCE [LARGE SCALE GENOMIC DNA]</scope>
    <source>
        <strain evidence="2 3">DSM 15624</strain>
    </source>
</reference>
<evidence type="ECO:0000313" key="2">
    <source>
        <dbReference type="EMBL" id="ELY69593.1"/>
    </source>
</evidence>
<dbReference type="AlphaFoldDB" id="L9Y9L8"/>
<protein>
    <submittedName>
        <fullName evidence="2">Transposase, IS240</fullName>
    </submittedName>
</protein>
<accession>L9Y9L8</accession>
<proteinExistence type="predicted"/>
<comment type="caution">
    <text evidence="2">The sequence shown here is derived from an EMBL/GenBank/DDBJ whole genome shotgun (WGS) entry which is preliminary data.</text>
</comment>
<dbReference type="PANTHER" id="PTHR39967:SF1">
    <property type="entry name" value="ISH14-TYPE TRANSPOSASE HSIRS44"/>
    <property type="match status" value="1"/>
</dbReference>
<sequence>MYHAVLSYRRIEPFVDRSYEAIRQWFYRLKDLFEPGCRDRREVAVDETKIEIDGDEHYVWPAVDCETLKELAVEVSPGRSSLDALLFLKDVLERCRGRPLVRTDRGPWYDWPLELLDCEYERETWGNRSLIEAWFGIFTYRTRRFYHRFPYQSTASSARSWLTAFAALHNATL</sequence>
<evidence type="ECO:0000259" key="1">
    <source>
        <dbReference type="Pfam" id="PF13610"/>
    </source>
</evidence>
<dbReference type="InterPro" id="IPR012337">
    <property type="entry name" value="RNaseH-like_sf"/>
</dbReference>
<organism evidence="2 3">
    <name type="scientific">Natrinema pellirubrum (strain DSM 15624 / CIP 106293 / JCM 10476 / NCIMB 786 / 157)</name>
    <dbReference type="NCBI Taxonomy" id="797303"/>
    <lineage>
        <taxon>Archaea</taxon>
        <taxon>Methanobacteriati</taxon>
        <taxon>Methanobacteriota</taxon>
        <taxon>Stenosarchaea group</taxon>
        <taxon>Halobacteria</taxon>
        <taxon>Halobacteriales</taxon>
        <taxon>Natrialbaceae</taxon>
        <taxon>Natrinema</taxon>
    </lineage>
</organism>
<feature type="domain" description="DDE" evidence="1">
    <location>
        <begin position="43"/>
        <end position="114"/>
    </location>
</feature>
<keyword evidence="3" id="KW-1185">Reference proteome</keyword>
<dbReference type="PANTHER" id="PTHR39967">
    <property type="match status" value="1"/>
</dbReference>